<organism evidence="1 2">
    <name type="scientific">Aerosakkonema funiforme FACHB-1375</name>
    <dbReference type="NCBI Taxonomy" id="2949571"/>
    <lineage>
        <taxon>Bacteria</taxon>
        <taxon>Bacillati</taxon>
        <taxon>Cyanobacteriota</taxon>
        <taxon>Cyanophyceae</taxon>
        <taxon>Oscillatoriophycideae</taxon>
        <taxon>Aerosakkonematales</taxon>
        <taxon>Aerosakkonemataceae</taxon>
        <taxon>Aerosakkonema</taxon>
    </lineage>
</organism>
<gene>
    <name evidence="1" type="ORF">H6G03_18100</name>
</gene>
<proteinExistence type="predicted"/>
<dbReference type="Proteomes" id="UP000641646">
    <property type="component" value="Unassembled WGS sequence"/>
</dbReference>
<reference evidence="1" key="1">
    <citation type="journal article" date="2015" name="ISME J.">
        <title>Draft Genome Sequence of Streptomyces incarnatus NRRL8089, which Produces the Nucleoside Antibiotic Sinefungin.</title>
        <authorList>
            <person name="Oshima K."/>
            <person name="Hattori M."/>
            <person name="Shimizu H."/>
            <person name="Fukuda K."/>
            <person name="Nemoto M."/>
            <person name="Inagaki K."/>
            <person name="Tamura T."/>
        </authorList>
    </citation>
    <scope>NUCLEOTIDE SEQUENCE</scope>
    <source>
        <strain evidence="1">FACHB-1375</strain>
    </source>
</reference>
<evidence type="ECO:0000313" key="2">
    <source>
        <dbReference type="Proteomes" id="UP000641646"/>
    </source>
</evidence>
<keyword evidence="2" id="KW-1185">Reference proteome</keyword>
<dbReference type="AlphaFoldDB" id="A0A926VFX3"/>
<sequence>MPMFENVSIGPEFKPDPTIIRGISGGSQRAADIAGVQETPNGPCVGFVGSNPSHTLVLTSGFNYLRLQVDSPEDTTLIIKGPGGTWCNDDNNKKNAGIAGQWLAGTYSIWIGSYQKDKFTPYLIRITQVQ</sequence>
<protein>
    <submittedName>
        <fullName evidence="1">Uncharacterized protein</fullName>
    </submittedName>
</protein>
<dbReference type="EMBL" id="JACJPW010000045">
    <property type="protein sequence ID" value="MBD2182953.1"/>
    <property type="molecule type" value="Genomic_DNA"/>
</dbReference>
<comment type="caution">
    <text evidence="1">The sequence shown here is derived from an EMBL/GenBank/DDBJ whole genome shotgun (WGS) entry which is preliminary data.</text>
</comment>
<evidence type="ECO:0000313" key="1">
    <source>
        <dbReference type="EMBL" id="MBD2182953.1"/>
    </source>
</evidence>
<accession>A0A926VFX3</accession>
<name>A0A926VFX3_9CYAN</name>
<reference evidence="1" key="2">
    <citation type="submission" date="2020-08" db="EMBL/GenBank/DDBJ databases">
        <authorList>
            <person name="Chen M."/>
            <person name="Teng W."/>
            <person name="Zhao L."/>
            <person name="Hu C."/>
            <person name="Zhou Y."/>
            <person name="Han B."/>
            <person name="Song L."/>
            <person name="Shu W."/>
        </authorList>
    </citation>
    <scope>NUCLEOTIDE SEQUENCE</scope>
    <source>
        <strain evidence="1">FACHB-1375</strain>
    </source>
</reference>